<keyword evidence="3" id="KW-1185">Reference proteome</keyword>
<dbReference type="AlphaFoldDB" id="A0A835E9D5"/>
<dbReference type="SUPFAM" id="SSF81383">
    <property type="entry name" value="F-box domain"/>
    <property type="match status" value="1"/>
</dbReference>
<dbReference type="PANTHER" id="PTHR31264">
    <property type="entry name" value="OS07G0554500 PROTEIN-RELATED"/>
    <property type="match status" value="1"/>
</dbReference>
<organism evidence="2 3">
    <name type="scientific">Digitaria exilis</name>
    <dbReference type="NCBI Taxonomy" id="1010633"/>
    <lineage>
        <taxon>Eukaryota</taxon>
        <taxon>Viridiplantae</taxon>
        <taxon>Streptophyta</taxon>
        <taxon>Embryophyta</taxon>
        <taxon>Tracheophyta</taxon>
        <taxon>Spermatophyta</taxon>
        <taxon>Magnoliopsida</taxon>
        <taxon>Liliopsida</taxon>
        <taxon>Poales</taxon>
        <taxon>Poaceae</taxon>
        <taxon>PACMAD clade</taxon>
        <taxon>Panicoideae</taxon>
        <taxon>Panicodae</taxon>
        <taxon>Paniceae</taxon>
        <taxon>Anthephorinae</taxon>
        <taxon>Digitaria</taxon>
    </lineage>
</organism>
<name>A0A835E9D5_9POAL</name>
<dbReference type="Proteomes" id="UP000636709">
    <property type="component" value="Unassembled WGS sequence"/>
</dbReference>
<reference evidence="2" key="1">
    <citation type="submission" date="2020-07" db="EMBL/GenBank/DDBJ databases">
        <title>Genome sequence and genetic diversity analysis of an under-domesticated orphan crop, white fonio (Digitaria exilis).</title>
        <authorList>
            <person name="Bennetzen J.L."/>
            <person name="Chen S."/>
            <person name="Ma X."/>
            <person name="Wang X."/>
            <person name="Yssel A.E.J."/>
            <person name="Chaluvadi S.R."/>
            <person name="Johnson M."/>
            <person name="Gangashetty P."/>
            <person name="Hamidou F."/>
            <person name="Sanogo M.D."/>
            <person name="Zwaenepoel A."/>
            <person name="Wallace J."/>
            <person name="Van De Peer Y."/>
            <person name="Van Deynze A."/>
        </authorList>
    </citation>
    <scope>NUCLEOTIDE SEQUENCE</scope>
    <source>
        <tissue evidence="2">Leaves</tissue>
    </source>
</reference>
<comment type="caution">
    <text evidence="2">The sequence shown here is derived from an EMBL/GenBank/DDBJ whole genome shotgun (WGS) entry which is preliminary data.</text>
</comment>
<dbReference type="EMBL" id="JACEFO010002272">
    <property type="protein sequence ID" value="KAF8669227.1"/>
    <property type="molecule type" value="Genomic_DNA"/>
</dbReference>
<dbReference type="SMART" id="SM00256">
    <property type="entry name" value="FBOX"/>
    <property type="match status" value="1"/>
</dbReference>
<feature type="domain" description="F-box" evidence="1">
    <location>
        <begin position="21"/>
        <end position="62"/>
    </location>
</feature>
<protein>
    <recommendedName>
        <fullName evidence="1">F-box domain-containing protein</fullName>
    </recommendedName>
</protein>
<evidence type="ECO:0000313" key="3">
    <source>
        <dbReference type="Proteomes" id="UP000636709"/>
    </source>
</evidence>
<dbReference type="Gramene" id="Dexi2A01G0029860.1">
    <property type="protein sequence ID" value="Dexi2A01G0029860.1:cds"/>
    <property type="gene ID" value="Dexi2A01G0029860"/>
</dbReference>
<dbReference type="InterPro" id="IPR001810">
    <property type="entry name" value="F-box_dom"/>
</dbReference>
<dbReference type="Gene3D" id="1.20.1280.50">
    <property type="match status" value="1"/>
</dbReference>
<evidence type="ECO:0000259" key="1">
    <source>
        <dbReference type="SMART" id="SM00256"/>
    </source>
</evidence>
<dbReference type="Pfam" id="PF00646">
    <property type="entry name" value="F-box"/>
    <property type="match status" value="1"/>
</dbReference>
<evidence type="ECO:0000313" key="2">
    <source>
        <dbReference type="EMBL" id="KAF8669227.1"/>
    </source>
</evidence>
<sequence length="82" mass="8746">MASPAPPIADDHQALASLPALTDELLEEIFLRLPTPGDVARASAACPSFRSIITGRSFLRRFRAIHPPPLLGFAASEGFHPA</sequence>
<dbReference type="OrthoDB" id="690492at2759"/>
<dbReference type="InterPro" id="IPR036047">
    <property type="entry name" value="F-box-like_dom_sf"/>
</dbReference>
<accession>A0A835E9D5</accession>
<proteinExistence type="predicted"/>
<gene>
    <name evidence="2" type="ORF">HU200_051558</name>
</gene>